<organism evidence="1 2">
    <name type="scientific">Diploptera punctata</name>
    <name type="common">Pacific beetle cockroach</name>
    <dbReference type="NCBI Taxonomy" id="6984"/>
    <lineage>
        <taxon>Eukaryota</taxon>
        <taxon>Metazoa</taxon>
        <taxon>Ecdysozoa</taxon>
        <taxon>Arthropoda</taxon>
        <taxon>Hexapoda</taxon>
        <taxon>Insecta</taxon>
        <taxon>Pterygota</taxon>
        <taxon>Neoptera</taxon>
        <taxon>Polyneoptera</taxon>
        <taxon>Dictyoptera</taxon>
        <taxon>Blattodea</taxon>
        <taxon>Blaberoidea</taxon>
        <taxon>Blaberidae</taxon>
        <taxon>Diplopterinae</taxon>
        <taxon>Diploptera</taxon>
    </lineage>
</organism>
<reference evidence="1" key="1">
    <citation type="journal article" date="2023" name="IScience">
        <title>Live-bearing cockroach genome reveals convergent evolutionary mechanisms linked to viviparity in insects and beyond.</title>
        <authorList>
            <person name="Fouks B."/>
            <person name="Harrison M.C."/>
            <person name="Mikhailova A.A."/>
            <person name="Marchal E."/>
            <person name="English S."/>
            <person name="Carruthers M."/>
            <person name="Jennings E.C."/>
            <person name="Chiamaka E.L."/>
            <person name="Frigard R.A."/>
            <person name="Pippel M."/>
            <person name="Attardo G.M."/>
            <person name="Benoit J.B."/>
            <person name="Bornberg-Bauer E."/>
            <person name="Tobe S.S."/>
        </authorList>
    </citation>
    <scope>NUCLEOTIDE SEQUENCE</scope>
    <source>
        <strain evidence="1">Stay&amp;Tobe</strain>
    </source>
</reference>
<evidence type="ECO:0000313" key="2">
    <source>
        <dbReference type="Proteomes" id="UP001233999"/>
    </source>
</evidence>
<dbReference type="Proteomes" id="UP001233999">
    <property type="component" value="Unassembled WGS sequence"/>
</dbReference>
<keyword evidence="2" id="KW-1185">Reference proteome</keyword>
<feature type="non-terminal residue" evidence="1">
    <location>
        <position position="90"/>
    </location>
</feature>
<accession>A0AAD8E3N3</accession>
<dbReference type="AlphaFoldDB" id="A0AAD8E3N3"/>
<feature type="non-terminal residue" evidence="1">
    <location>
        <position position="1"/>
    </location>
</feature>
<reference evidence="1" key="2">
    <citation type="submission" date="2023-05" db="EMBL/GenBank/DDBJ databases">
        <authorList>
            <person name="Fouks B."/>
        </authorList>
    </citation>
    <scope>NUCLEOTIDE SEQUENCE</scope>
    <source>
        <strain evidence="1">Stay&amp;Tobe</strain>
        <tissue evidence="1">Testes</tissue>
    </source>
</reference>
<proteinExistence type="predicted"/>
<name>A0AAD8E3N3_DIPPU</name>
<protein>
    <submittedName>
        <fullName evidence="1">Uncharacterized protein</fullName>
    </submittedName>
</protein>
<evidence type="ECO:0000313" key="1">
    <source>
        <dbReference type="EMBL" id="KAJ9575549.1"/>
    </source>
</evidence>
<sequence length="90" mass="10507">KIFGAIDHVLRLEVPRRFVGDCVQHHQTLCNFPRNYKLQFHEQQPENLIQDHNMNSGLDETTETATTNDDYRHQLSQHIFPIVLPVSICP</sequence>
<comment type="caution">
    <text evidence="1">The sequence shown here is derived from an EMBL/GenBank/DDBJ whole genome shotgun (WGS) entry which is preliminary data.</text>
</comment>
<gene>
    <name evidence="1" type="ORF">L9F63_007590</name>
</gene>
<dbReference type="EMBL" id="JASPKZ010009831">
    <property type="protein sequence ID" value="KAJ9575549.1"/>
    <property type="molecule type" value="Genomic_DNA"/>
</dbReference>